<gene>
    <name evidence="1" type="ORF">Y5S_02892</name>
</gene>
<dbReference type="InterPro" id="IPR036412">
    <property type="entry name" value="HAD-like_sf"/>
</dbReference>
<dbReference type="InterPro" id="IPR023198">
    <property type="entry name" value="PGP-like_dom2"/>
</dbReference>
<dbReference type="SUPFAM" id="SSF56784">
    <property type="entry name" value="HAD-like"/>
    <property type="match status" value="1"/>
</dbReference>
<comment type="caution">
    <text evidence="1">The sequence shown here is derived from an EMBL/GenBank/DDBJ whole genome shotgun (WGS) entry which is preliminary data.</text>
</comment>
<keyword evidence="2" id="KW-1185">Reference proteome</keyword>
<dbReference type="InterPro" id="IPR050155">
    <property type="entry name" value="HAD-like_hydrolase_sf"/>
</dbReference>
<protein>
    <submittedName>
        <fullName evidence="1">HAD superfamily hydrolase</fullName>
    </submittedName>
</protein>
<dbReference type="EMBL" id="ARXV01000013">
    <property type="protein sequence ID" value="KGD63902.1"/>
    <property type="molecule type" value="Genomic_DNA"/>
</dbReference>
<dbReference type="InterPro" id="IPR006439">
    <property type="entry name" value="HAD-SF_hydro_IA"/>
</dbReference>
<keyword evidence="1" id="KW-0378">Hydrolase</keyword>
<dbReference type="GO" id="GO:0005829">
    <property type="term" value="C:cytosol"/>
    <property type="evidence" value="ECO:0007669"/>
    <property type="project" value="TreeGrafter"/>
</dbReference>
<organism evidence="1 2">
    <name type="scientific">Alcanivorax nanhaiticus</name>
    <dbReference type="NCBI Taxonomy" id="1177154"/>
    <lineage>
        <taxon>Bacteria</taxon>
        <taxon>Pseudomonadati</taxon>
        <taxon>Pseudomonadota</taxon>
        <taxon>Gammaproteobacteria</taxon>
        <taxon>Oceanospirillales</taxon>
        <taxon>Alcanivoracaceae</taxon>
        <taxon>Alcanivorax</taxon>
    </lineage>
</organism>
<dbReference type="eggNOG" id="COG0546">
    <property type="taxonomic scope" value="Bacteria"/>
</dbReference>
<dbReference type="STRING" id="1177154.Y5S_02892"/>
<dbReference type="SFLD" id="SFLDG01129">
    <property type="entry name" value="C1.5:_HAD__Beta-PGM__Phosphata"/>
    <property type="match status" value="1"/>
</dbReference>
<dbReference type="AlphaFoldDB" id="A0A095SH75"/>
<dbReference type="GO" id="GO:0006281">
    <property type="term" value="P:DNA repair"/>
    <property type="evidence" value="ECO:0007669"/>
    <property type="project" value="TreeGrafter"/>
</dbReference>
<sequence length="226" mass="24671">MGTMNYDLVIFDWDGTVMDSTGRIVSCMHLAASDLALPSLPDQTVRDIIGLGLPEAIATLYPVLGSADILRMRDRYAFHFIEAETTPSPLYPGAEAVLTGLREQGYKLSVATGKSRKGLQRVWGNTGLDRYFHASRCADESRSKPEPHMVLELLEEMAVPAERAIVVGDTTFDLEMARNAGVDRVAVSYGAHPVDRLLPCEPLAVIDRLNDLLPLVGAAELSMESL</sequence>
<accession>A0A095SH75</accession>
<dbReference type="NCBIfam" id="TIGR01509">
    <property type="entry name" value="HAD-SF-IA-v3"/>
    <property type="match status" value="1"/>
</dbReference>
<dbReference type="PANTHER" id="PTHR43434:SF24">
    <property type="entry name" value="HYDROLASE-RELATED"/>
    <property type="match status" value="1"/>
</dbReference>
<dbReference type="NCBIfam" id="TIGR01549">
    <property type="entry name" value="HAD-SF-IA-v1"/>
    <property type="match status" value="1"/>
</dbReference>
<reference evidence="1 2" key="1">
    <citation type="submission" date="2012-09" db="EMBL/GenBank/DDBJ databases">
        <title>Genome Sequence of alkane-degrading Bacterium Alcanivorax sp. 19-m-6.</title>
        <authorList>
            <person name="Lai Q."/>
            <person name="Shao Z."/>
        </authorList>
    </citation>
    <scope>NUCLEOTIDE SEQUENCE [LARGE SCALE GENOMIC DNA]</scope>
    <source>
        <strain evidence="1 2">19-m-6</strain>
    </source>
</reference>
<dbReference type="Pfam" id="PF13419">
    <property type="entry name" value="HAD_2"/>
    <property type="match status" value="1"/>
</dbReference>
<dbReference type="InterPro" id="IPR023214">
    <property type="entry name" value="HAD_sf"/>
</dbReference>
<dbReference type="Proteomes" id="UP000029444">
    <property type="component" value="Unassembled WGS sequence"/>
</dbReference>
<dbReference type="Gene3D" id="3.40.50.1000">
    <property type="entry name" value="HAD superfamily/HAD-like"/>
    <property type="match status" value="1"/>
</dbReference>
<evidence type="ECO:0000313" key="1">
    <source>
        <dbReference type="EMBL" id="KGD63902.1"/>
    </source>
</evidence>
<dbReference type="InterPro" id="IPR041492">
    <property type="entry name" value="HAD_2"/>
</dbReference>
<proteinExistence type="predicted"/>
<name>A0A095SH75_9GAMM</name>
<dbReference type="Gene3D" id="1.10.150.240">
    <property type="entry name" value="Putative phosphatase, domain 2"/>
    <property type="match status" value="1"/>
</dbReference>
<dbReference type="SFLD" id="SFLDS00003">
    <property type="entry name" value="Haloacid_Dehalogenase"/>
    <property type="match status" value="1"/>
</dbReference>
<dbReference type="GO" id="GO:0008967">
    <property type="term" value="F:phosphoglycolate phosphatase activity"/>
    <property type="evidence" value="ECO:0007669"/>
    <property type="project" value="TreeGrafter"/>
</dbReference>
<dbReference type="PATRIC" id="fig|1177154.3.peg.2929"/>
<dbReference type="SFLD" id="SFLDG01135">
    <property type="entry name" value="C1.5.6:_HAD__Beta-PGM__Phospha"/>
    <property type="match status" value="1"/>
</dbReference>
<evidence type="ECO:0000313" key="2">
    <source>
        <dbReference type="Proteomes" id="UP000029444"/>
    </source>
</evidence>
<dbReference type="PANTHER" id="PTHR43434">
    <property type="entry name" value="PHOSPHOGLYCOLATE PHOSPHATASE"/>
    <property type="match status" value="1"/>
</dbReference>